<keyword evidence="2" id="KW-1185">Reference proteome</keyword>
<proteinExistence type="predicted"/>
<evidence type="ECO:0000313" key="1">
    <source>
        <dbReference type="EMBL" id="KAH7862403.1"/>
    </source>
</evidence>
<comment type="caution">
    <text evidence="1">The sequence shown here is derived from an EMBL/GenBank/DDBJ whole genome shotgun (WGS) entry which is preliminary data.</text>
</comment>
<evidence type="ECO:0000313" key="2">
    <source>
        <dbReference type="Proteomes" id="UP000828048"/>
    </source>
</evidence>
<sequence>MTVAQEKRVSAQVVANAFVQQYYHIQQHSPGLVHRFYQEESKLGRPEDDGTMSTTTTLQGINEKILSLNYDEYKAEITFVDAQESYNGAVHVLVSGYFERKDNMTITNFMQTFVLAPQEKGYFVLNDLLRYISHSSENQNSTTDLGAPLSPKQDLLPVQEIHVPEETKVSIEVNREEACKPSDNGEVSFGDEDDGGVSIVEEDDGEVPFVEEVSVPEVIDEVPDDSQLVVELKSKIEEVPKKTYASIVMDLKESVVQLSSPSPAPRLSVPKSQEQQVNFVEASTSVAETPTSGPDAIEDGKNQEEEAEGYSVYVKGLPFDATPALLEDEFKRFGAIKSGGIQVRSNQDGSCFGFVEFEVETAAQRAIEASPLSIGGRRAIVEEKRSTCSRVNGYRGRYPIVRGFRQDGNYGNFRGNTRGDFNVRTENGGFRVGYRGGFSSRGGYQRADNTASNGDRMNRGGGMATNGTGKTVAPQLSANA</sequence>
<reference evidence="1 2" key="1">
    <citation type="journal article" date="2021" name="Hortic Res">
        <title>High-quality reference genome and annotation aids understanding of berry development for evergreen blueberry (Vaccinium darrowii).</title>
        <authorList>
            <person name="Yu J."/>
            <person name="Hulse-Kemp A.M."/>
            <person name="Babiker E."/>
            <person name="Staton M."/>
        </authorList>
    </citation>
    <scope>NUCLEOTIDE SEQUENCE [LARGE SCALE GENOMIC DNA]</scope>
    <source>
        <strain evidence="2">cv. NJ 8807/NJ 8810</strain>
        <tissue evidence="1">Young leaf</tissue>
    </source>
</reference>
<gene>
    <name evidence="1" type="ORF">Vadar_004402</name>
</gene>
<dbReference type="EMBL" id="CM037162">
    <property type="protein sequence ID" value="KAH7862403.1"/>
    <property type="molecule type" value="Genomic_DNA"/>
</dbReference>
<dbReference type="Proteomes" id="UP000828048">
    <property type="component" value="Chromosome 12"/>
</dbReference>
<organism evidence="1 2">
    <name type="scientific">Vaccinium darrowii</name>
    <dbReference type="NCBI Taxonomy" id="229202"/>
    <lineage>
        <taxon>Eukaryota</taxon>
        <taxon>Viridiplantae</taxon>
        <taxon>Streptophyta</taxon>
        <taxon>Embryophyta</taxon>
        <taxon>Tracheophyta</taxon>
        <taxon>Spermatophyta</taxon>
        <taxon>Magnoliopsida</taxon>
        <taxon>eudicotyledons</taxon>
        <taxon>Gunneridae</taxon>
        <taxon>Pentapetalae</taxon>
        <taxon>asterids</taxon>
        <taxon>Ericales</taxon>
        <taxon>Ericaceae</taxon>
        <taxon>Vaccinioideae</taxon>
        <taxon>Vaccinieae</taxon>
        <taxon>Vaccinium</taxon>
    </lineage>
</organism>
<name>A0ACB7Z8Y9_9ERIC</name>
<protein>
    <submittedName>
        <fullName evidence="1">Uncharacterized protein</fullName>
    </submittedName>
</protein>
<accession>A0ACB7Z8Y9</accession>